<dbReference type="EC" id="2.7.13.3" evidence="3"/>
<evidence type="ECO:0000256" key="2">
    <source>
        <dbReference type="ARBA" id="ARBA00004236"/>
    </source>
</evidence>
<feature type="region of interest" description="Disordered" evidence="11">
    <location>
        <begin position="458"/>
        <end position="481"/>
    </location>
</feature>
<dbReference type="InterPro" id="IPR003594">
    <property type="entry name" value="HATPase_dom"/>
</dbReference>
<proteinExistence type="predicted"/>
<evidence type="ECO:0000256" key="11">
    <source>
        <dbReference type="SAM" id="MobiDB-lite"/>
    </source>
</evidence>
<accession>A0A3D9ZP03</accession>
<feature type="domain" description="HAMP" evidence="14">
    <location>
        <begin position="188"/>
        <end position="241"/>
    </location>
</feature>
<evidence type="ECO:0000256" key="12">
    <source>
        <dbReference type="SAM" id="Phobius"/>
    </source>
</evidence>
<evidence type="ECO:0000256" key="1">
    <source>
        <dbReference type="ARBA" id="ARBA00000085"/>
    </source>
</evidence>
<name>A0A3D9ZP03_9ACTN</name>
<comment type="caution">
    <text evidence="15">The sequence shown here is derived from an EMBL/GenBank/DDBJ whole genome shotgun (WGS) entry which is preliminary data.</text>
</comment>
<dbReference type="GO" id="GO:0000155">
    <property type="term" value="F:phosphorelay sensor kinase activity"/>
    <property type="evidence" value="ECO:0007669"/>
    <property type="project" value="InterPro"/>
</dbReference>
<evidence type="ECO:0000256" key="6">
    <source>
        <dbReference type="ARBA" id="ARBA00022692"/>
    </source>
</evidence>
<keyword evidence="16" id="KW-1185">Reference proteome</keyword>
<dbReference type="InterPro" id="IPR005467">
    <property type="entry name" value="His_kinase_dom"/>
</dbReference>
<dbReference type="GO" id="GO:0005886">
    <property type="term" value="C:plasma membrane"/>
    <property type="evidence" value="ECO:0007669"/>
    <property type="project" value="UniProtKB-SubCell"/>
</dbReference>
<dbReference type="PRINTS" id="PR00344">
    <property type="entry name" value="BCTRLSENSOR"/>
</dbReference>
<evidence type="ECO:0000259" key="14">
    <source>
        <dbReference type="PROSITE" id="PS50885"/>
    </source>
</evidence>
<dbReference type="SMART" id="SM00304">
    <property type="entry name" value="HAMP"/>
    <property type="match status" value="1"/>
</dbReference>
<dbReference type="CDD" id="cd00075">
    <property type="entry name" value="HATPase"/>
    <property type="match status" value="1"/>
</dbReference>
<evidence type="ECO:0000313" key="15">
    <source>
        <dbReference type="EMBL" id="REF98232.1"/>
    </source>
</evidence>
<dbReference type="Pfam" id="PF00512">
    <property type="entry name" value="HisKA"/>
    <property type="match status" value="1"/>
</dbReference>
<feature type="transmembrane region" description="Helical" evidence="12">
    <location>
        <begin position="168"/>
        <end position="187"/>
    </location>
</feature>
<dbReference type="Proteomes" id="UP000256913">
    <property type="component" value="Unassembled WGS sequence"/>
</dbReference>
<feature type="domain" description="Histidine kinase" evidence="13">
    <location>
        <begin position="249"/>
        <end position="454"/>
    </location>
</feature>
<dbReference type="Pfam" id="PF00672">
    <property type="entry name" value="HAMP"/>
    <property type="match status" value="1"/>
</dbReference>
<evidence type="ECO:0000256" key="4">
    <source>
        <dbReference type="ARBA" id="ARBA00022553"/>
    </source>
</evidence>
<feature type="transmembrane region" description="Helical" evidence="12">
    <location>
        <begin position="16"/>
        <end position="39"/>
    </location>
</feature>
<keyword evidence="6 12" id="KW-0812">Transmembrane</keyword>
<dbReference type="PANTHER" id="PTHR45436:SF5">
    <property type="entry name" value="SENSOR HISTIDINE KINASE TRCS"/>
    <property type="match status" value="1"/>
</dbReference>
<dbReference type="AlphaFoldDB" id="A0A3D9ZP03"/>
<sequence length="599" mass="61984">MNPLRFWRRLSLRARLMLIGVTGLVGGLLVGGILLVSVLGNTLHRGAEEDAANIATGMAELIANDSLPDPLPVSGDDVRAQVIDGQGRVVAASLEADRLVPFLYPSERPSSGAEKSTTVYIPGDRIGVNGPVQVVAVPAGTADQPRTVLVAKSLNDLVRSVNLLKESLLVAFPLLVALLAAIAWRVIGATLRPVETLRVGAEAIDATAGAGRLPLPESRDEIHRLAVTLNGMLARLEGARARQRAFIADAAHELRSPLANLRTQLEVAQRIGDPPDTDDLLADVARLGRLVDDLLLLARADDLAGRPDPVTGPVDVGALLAAVAARYPTKVVLLPAEATLWTVGDESALDRVVANLLDNAVRHANARVALAATAAARGWVEITVTDDGPGVPEADRDRVFDRFTRLDDARARDAGGAGLGLSIVRELVAQHGGTVALSDAGPGLRVAVRLPAADPMLEPAPPLESAPVVEPAPRRAAPPAKAARPVRPVALVEAAPRLEAEPVAEASEPVEPAAAVEAAPRLEAEPVVEAPKPVEVAPHLSAVPDLAAAPSVEPAAPVEGSAAVEAVRPVGAGAAVETAPAAQPRSVQTGLALPTTPPE</sequence>
<dbReference type="InterPro" id="IPR003660">
    <property type="entry name" value="HAMP_dom"/>
</dbReference>
<dbReference type="PROSITE" id="PS50885">
    <property type="entry name" value="HAMP"/>
    <property type="match status" value="1"/>
</dbReference>
<dbReference type="PANTHER" id="PTHR45436">
    <property type="entry name" value="SENSOR HISTIDINE KINASE YKOH"/>
    <property type="match status" value="1"/>
</dbReference>
<keyword evidence="8 12" id="KW-1133">Transmembrane helix</keyword>
<reference evidence="15 16" key="1">
    <citation type="submission" date="2018-08" db="EMBL/GenBank/DDBJ databases">
        <title>Sequencing the genomes of 1000 actinobacteria strains.</title>
        <authorList>
            <person name="Klenk H.-P."/>
        </authorList>
    </citation>
    <scope>NUCLEOTIDE SEQUENCE [LARGE SCALE GENOMIC DNA]</scope>
    <source>
        <strain evidence="15 16">DSM 44099</strain>
    </source>
</reference>
<evidence type="ECO:0000256" key="8">
    <source>
        <dbReference type="ARBA" id="ARBA00022989"/>
    </source>
</evidence>
<dbReference type="InterPro" id="IPR036097">
    <property type="entry name" value="HisK_dim/P_sf"/>
</dbReference>
<evidence type="ECO:0000256" key="10">
    <source>
        <dbReference type="ARBA" id="ARBA00023136"/>
    </source>
</evidence>
<keyword evidence="10 12" id="KW-0472">Membrane</keyword>
<comment type="subcellular location">
    <subcellularLocation>
        <location evidence="2">Cell membrane</location>
    </subcellularLocation>
</comment>
<evidence type="ECO:0000256" key="9">
    <source>
        <dbReference type="ARBA" id="ARBA00023012"/>
    </source>
</evidence>
<dbReference type="Gene3D" id="1.10.287.130">
    <property type="match status" value="1"/>
</dbReference>
<evidence type="ECO:0000259" key="13">
    <source>
        <dbReference type="PROSITE" id="PS50109"/>
    </source>
</evidence>
<keyword evidence="7 15" id="KW-0418">Kinase</keyword>
<dbReference type="CDD" id="cd06225">
    <property type="entry name" value="HAMP"/>
    <property type="match status" value="1"/>
</dbReference>
<dbReference type="CDD" id="cd00082">
    <property type="entry name" value="HisKA"/>
    <property type="match status" value="1"/>
</dbReference>
<dbReference type="SMART" id="SM00387">
    <property type="entry name" value="HATPase_c"/>
    <property type="match status" value="1"/>
</dbReference>
<dbReference type="SUPFAM" id="SSF47384">
    <property type="entry name" value="Homodimeric domain of signal transducing histidine kinase"/>
    <property type="match status" value="1"/>
</dbReference>
<dbReference type="InterPro" id="IPR036890">
    <property type="entry name" value="HATPase_C_sf"/>
</dbReference>
<feature type="region of interest" description="Disordered" evidence="11">
    <location>
        <begin position="574"/>
        <end position="599"/>
    </location>
</feature>
<keyword evidence="9" id="KW-0902">Two-component regulatory system</keyword>
<dbReference type="InterPro" id="IPR050428">
    <property type="entry name" value="TCS_sensor_his_kinase"/>
</dbReference>
<dbReference type="PROSITE" id="PS50109">
    <property type="entry name" value="HIS_KIN"/>
    <property type="match status" value="1"/>
</dbReference>
<gene>
    <name evidence="15" type="ORF">DFJ67_4246</name>
</gene>
<evidence type="ECO:0000313" key="16">
    <source>
        <dbReference type="Proteomes" id="UP000256913"/>
    </source>
</evidence>
<dbReference type="InterPro" id="IPR003661">
    <property type="entry name" value="HisK_dim/P_dom"/>
</dbReference>
<keyword evidence="4" id="KW-0597">Phosphoprotein</keyword>
<dbReference type="Gene3D" id="3.30.565.10">
    <property type="entry name" value="Histidine kinase-like ATPase, C-terminal domain"/>
    <property type="match status" value="1"/>
</dbReference>
<dbReference type="EMBL" id="QUMQ01000001">
    <property type="protein sequence ID" value="REF98232.1"/>
    <property type="molecule type" value="Genomic_DNA"/>
</dbReference>
<dbReference type="Pfam" id="PF02518">
    <property type="entry name" value="HATPase_c"/>
    <property type="match status" value="1"/>
</dbReference>
<dbReference type="SMART" id="SM00388">
    <property type="entry name" value="HisKA"/>
    <property type="match status" value="1"/>
</dbReference>
<evidence type="ECO:0000256" key="3">
    <source>
        <dbReference type="ARBA" id="ARBA00012438"/>
    </source>
</evidence>
<evidence type="ECO:0000256" key="7">
    <source>
        <dbReference type="ARBA" id="ARBA00022777"/>
    </source>
</evidence>
<protein>
    <recommendedName>
        <fullName evidence="3">histidine kinase</fullName>
        <ecNumber evidence="3">2.7.13.3</ecNumber>
    </recommendedName>
</protein>
<feature type="compositionally biased region" description="Low complexity" evidence="11">
    <location>
        <begin position="466"/>
        <end position="481"/>
    </location>
</feature>
<dbReference type="InterPro" id="IPR004358">
    <property type="entry name" value="Sig_transdc_His_kin-like_C"/>
</dbReference>
<organism evidence="15 16">
    <name type="scientific">Asanoa ferruginea</name>
    <dbReference type="NCBI Taxonomy" id="53367"/>
    <lineage>
        <taxon>Bacteria</taxon>
        <taxon>Bacillati</taxon>
        <taxon>Actinomycetota</taxon>
        <taxon>Actinomycetes</taxon>
        <taxon>Micromonosporales</taxon>
        <taxon>Micromonosporaceae</taxon>
        <taxon>Asanoa</taxon>
    </lineage>
</organism>
<evidence type="ECO:0000256" key="5">
    <source>
        <dbReference type="ARBA" id="ARBA00022679"/>
    </source>
</evidence>
<comment type="catalytic activity">
    <reaction evidence="1">
        <text>ATP + protein L-histidine = ADP + protein N-phospho-L-histidine.</text>
        <dbReference type="EC" id="2.7.13.3"/>
    </reaction>
</comment>
<dbReference type="SUPFAM" id="SSF55874">
    <property type="entry name" value="ATPase domain of HSP90 chaperone/DNA topoisomerase II/histidine kinase"/>
    <property type="match status" value="1"/>
</dbReference>
<keyword evidence="5" id="KW-0808">Transferase</keyword>